<dbReference type="Pfam" id="PF00665">
    <property type="entry name" value="rve"/>
    <property type="match status" value="1"/>
</dbReference>
<dbReference type="SUPFAM" id="SSF53098">
    <property type="entry name" value="Ribonuclease H-like"/>
    <property type="match status" value="1"/>
</dbReference>
<dbReference type="AlphaFoldDB" id="A0A378QMB9"/>
<dbReference type="PROSITE" id="PS50994">
    <property type="entry name" value="INTEGRASE"/>
    <property type="match status" value="1"/>
</dbReference>
<organism evidence="3 4">
    <name type="scientific">Moraxella equi</name>
    <dbReference type="NCBI Taxonomy" id="60442"/>
    <lineage>
        <taxon>Bacteria</taxon>
        <taxon>Pseudomonadati</taxon>
        <taxon>Pseudomonadota</taxon>
        <taxon>Gammaproteobacteria</taxon>
        <taxon>Moraxellales</taxon>
        <taxon>Moraxellaceae</taxon>
        <taxon>Moraxella</taxon>
    </lineage>
</organism>
<evidence type="ECO:0000313" key="4">
    <source>
        <dbReference type="Proteomes" id="UP000254618"/>
    </source>
</evidence>
<dbReference type="EMBL" id="UGQF01000001">
    <property type="protein sequence ID" value="STZ01908.1"/>
    <property type="molecule type" value="Genomic_DNA"/>
</dbReference>
<proteinExistence type="predicted"/>
<dbReference type="InterPro" id="IPR025948">
    <property type="entry name" value="HTH-like_dom"/>
</dbReference>
<protein>
    <submittedName>
        <fullName evidence="3">Integrase core domain</fullName>
    </submittedName>
</protein>
<evidence type="ECO:0000259" key="2">
    <source>
        <dbReference type="PROSITE" id="PS50994"/>
    </source>
</evidence>
<dbReference type="InterPro" id="IPR012337">
    <property type="entry name" value="RNaseH-like_sf"/>
</dbReference>
<evidence type="ECO:0000256" key="1">
    <source>
        <dbReference type="SAM" id="MobiDB-lite"/>
    </source>
</evidence>
<evidence type="ECO:0000313" key="3">
    <source>
        <dbReference type="EMBL" id="STZ01908.1"/>
    </source>
</evidence>
<dbReference type="GO" id="GO:0015074">
    <property type="term" value="P:DNA integration"/>
    <property type="evidence" value="ECO:0007669"/>
    <property type="project" value="InterPro"/>
</dbReference>
<feature type="domain" description="Integrase catalytic" evidence="2">
    <location>
        <begin position="122"/>
        <end position="242"/>
    </location>
</feature>
<feature type="region of interest" description="Disordered" evidence="1">
    <location>
        <begin position="223"/>
        <end position="242"/>
    </location>
</feature>
<gene>
    <name evidence="3" type="ORF">NCTC11012_00128</name>
</gene>
<sequence>MGLTIKPKGRPKGIKTVNEIMNKTTNNKTQPIKADKDLSLKERIKHIYHTHKGRYGYRRITLELNNQLAQKGMVINHKRVQRLMQELDVKASIRQVRRNRYSSYQDTMGKDTIKDNILKRDFKADKSNQKWATDITEFKVQDRANDSSVIQRKLYLSPIIDLFNGEIVSYAIKDRPTYALVKEMLNDALLKLGDADRYDKSSKNGKNNKNLFTIKKYAAINQPPPTKSFTMRKAHPSDITRE</sequence>
<dbReference type="PANTHER" id="PTHR46889">
    <property type="entry name" value="TRANSPOSASE INSF FOR INSERTION SEQUENCE IS3B-RELATED"/>
    <property type="match status" value="1"/>
</dbReference>
<dbReference type="Proteomes" id="UP000254618">
    <property type="component" value="Unassembled WGS sequence"/>
</dbReference>
<reference evidence="3 4" key="1">
    <citation type="submission" date="2018-06" db="EMBL/GenBank/DDBJ databases">
        <authorList>
            <consortium name="Pathogen Informatics"/>
            <person name="Doyle S."/>
        </authorList>
    </citation>
    <scope>NUCLEOTIDE SEQUENCE [LARGE SCALE GENOMIC DNA]</scope>
    <source>
        <strain evidence="3 4">NCTC11012</strain>
    </source>
</reference>
<dbReference type="PANTHER" id="PTHR46889:SF4">
    <property type="entry name" value="TRANSPOSASE INSO FOR INSERTION SEQUENCE ELEMENT IS911B-RELATED"/>
    <property type="match status" value="1"/>
</dbReference>
<name>A0A378QMB9_9GAMM</name>
<dbReference type="InterPro" id="IPR001584">
    <property type="entry name" value="Integrase_cat-core"/>
</dbReference>
<dbReference type="Pfam" id="PF13276">
    <property type="entry name" value="HTH_21"/>
    <property type="match status" value="1"/>
</dbReference>
<dbReference type="InterPro" id="IPR050900">
    <property type="entry name" value="Transposase_IS3/IS150/IS904"/>
</dbReference>
<accession>A0A378QMB9</accession>